<accession>A0A0R3WHF1</accession>
<sequence length="66" mass="7285">MFTSEWKSVVMSKLKSVQQILPDDPARLRQVDSSPETPVCLHESGKSGQQSSVCPFSALAFQPLHL</sequence>
<feature type="region of interest" description="Disordered" evidence="1">
    <location>
        <begin position="28"/>
        <end position="51"/>
    </location>
</feature>
<proteinExistence type="predicted"/>
<dbReference type="AlphaFoldDB" id="A0A0R3WHF1"/>
<dbReference type="WBParaSite" id="TASK_0001029401-mRNA-1">
    <property type="protein sequence ID" value="TASK_0001029401-mRNA-1"/>
    <property type="gene ID" value="TASK_0001029401"/>
</dbReference>
<dbReference type="EMBL" id="UYRS01022303">
    <property type="protein sequence ID" value="VDK51308.1"/>
    <property type="molecule type" value="Genomic_DNA"/>
</dbReference>
<name>A0A0R3WHF1_TAEAS</name>
<evidence type="ECO:0000256" key="1">
    <source>
        <dbReference type="SAM" id="MobiDB-lite"/>
    </source>
</evidence>
<organism evidence="4">
    <name type="scientific">Taenia asiatica</name>
    <name type="common">Asian tapeworm</name>
    <dbReference type="NCBI Taxonomy" id="60517"/>
    <lineage>
        <taxon>Eukaryota</taxon>
        <taxon>Metazoa</taxon>
        <taxon>Spiralia</taxon>
        <taxon>Lophotrochozoa</taxon>
        <taxon>Platyhelminthes</taxon>
        <taxon>Cestoda</taxon>
        <taxon>Eucestoda</taxon>
        <taxon>Cyclophyllidea</taxon>
        <taxon>Taeniidae</taxon>
        <taxon>Taenia</taxon>
    </lineage>
</organism>
<evidence type="ECO:0000313" key="4">
    <source>
        <dbReference type="WBParaSite" id="TASK_0001029401-mRNA-1"/>
    </source>
</evidence>
<reference evidence="4" key="1">
    <citation type="submission" date="2017-02" db="UniProtKB">
        <authorList>
            <consortium name="WormBaseParasite"/>
        </authorList>
    </citation>
    <scope>IDENTIFICATION</scope>
</reference>
<keyword evidence="3" id="KW-1185">Reference proteome</keyword>
<reference evidence="2 3" key="2">
    <citation type="submission" date="2018-11" db="EMBL/GenBank/DDBJ databases">
        <authorList>
            <consortium name="Pathogen Informatics"/>
        </authorList>
    </citation>
    <scope>NUCLEOTIDE SEQUENCE [LARGE SCALE GENOMIC DNA]</scope>
</reference>
<protein>
    <submittedName>
        <fullName evidence="4">Dynein light intermediate chain</fullName>
    </submittedName>
</protein>
<evidence type="ECO:0000313" key="2">
    <source>
        <dbReference type="EMBL" id="VDK51308.1"/>
    </source>
</evidence>
<dbReference type="Proteomes" id="UP000282613">
    <property type="component" value="Unassembled WGS sequence"/>
</dbReference>
<evidence type="ECO:0000313" key="3">
    <source>
        <dbReference type="Proteomes" id="UP000282613"/>
    </source>
</evidence>
<gene>
    <name evidence="2" type="ORF">TASK_LOCUS10295</name>
</gene>